<dbReference type="InterPro" id="IPR036890">
    <property type="entry name" value="HATPase_C_sf"/>
</dbReference>
<dbReference type="Pfam" id="PF02518">
    <property type="entry name" value="HATPase_c"/>
    <property type="match status" value="1"/>
</dbReference>
<dbReference type="Proteomes" id="UP000245634">
    <property type="component" value="Unassembled WGS sequence"/>
</dbReference>
<dbReference type="InterPro" id="IPR005467">
    <property type="entry name" value="His_kinase_dom"/>
</dbReference>
<comment type="catalytic activity">
    <reaction evidence="1">
        <text>ATP + protein L-histidine = ADP + protein N-phospho-L-histidine.</text>
        <dbReference type="EC" id="2.7.13.3"/>
    </reaction>
</comment>
<evidence type="ECO:0000256" key="13">
    <source>
        <dbReference type="ARBA" id="ARBA00023136"/>
    </source>
</evidence>
<evidence type="ECO:0000256" key="7">
    <source>
        <dbReference type="ARBA" id="ARBA00022692"/>
    </source>
</evidence>
<feature type="transmembrane region" description="Helical" evidence="14">
    <location>
        <begin position="36"/>
        <end position="55"/>
    </location>
</feature>
<dbReference type="PANTHER" id="PTHR43065">
    <property type="entry name" value="SENSOR HISTIDINE KINASE"/>
    <property type="match status" value="1"/>
</dbReference>
<evidence type="ECO:0000256" key="5">
    <source>
        <dbReference type="ARBA" id="ARBA00022553"/>
    </source>
</evidence>
<sequence length="426" mass="47387">MLSKDLFLNVLIVLFPVLLYQIFYDRSAQKAIYRSWWFTGLLGGLSAVFCLHYPFVDGYHIFWDFRALPLVLTLLYAGYRAGALALLLEVAFRAYVGGDAAVYSIVFTLVYMCLPFGLKKRFAQGCPRRRLVLGSSLALAAYLMQLFVAALNLRLHTQLSLQIEAAEKICFLLLIGALQTMTMALAIWLIENLIATNKLRIEMHRAEKLGIISELAASIAHEVRNPLTVVRGFLQLVSHNADPKNKQYMDTAITELDRAVFIISDYLNFAKPQVETLAVFDASRELHDVVGLMTSFALLNGVQINPQLESGLWVRANPDKFKQAVINLLKNSIEASQSTGSVVHLRAYHDPQHIVIQVQDTGVGMTPDMLQRLGQPFYSTKEKGTGLGTMVTLRLIEAMDGELSFASTLGSGTEVTIRLPAVVLET</sequence>
<dbReference type="PANTHER" id="PTHR43065:SF46">
    <property type="entry name" value="C4-DICARBOXYLATE TRANSPORT SENSOR PROTEIN DCTB"/>
    <property type="match status" value="1"/>
</dbReference>
<dbReference type="SUPFAM" id="SSF47384">
    <property type="entry name" value="Homodimeric domain of signal transducing histidine kinase"/>
    <property type="match status" value="1"/>
</dbReference>
<name>A0A316E0X8_9BACL</name>
<dbReference type="PRINTS" id="PR00344">
    <property type="entry name" value="BCTRLSENSOR"/>
</dbReference>
<organism evidence="16 17">
    <name type="scientific">Tumebacillus permanentifrigoris</name>
    <dbReference type="NCBI Taxonomy" id="378543"/>
    <lineage>
        <taxon>Bacteria</taxon>
        <taxon>Bacillati</taxon>
        <taxon>Bacillota</taxon>
        <taxon>Bacilli</taxon>
        <taxon>Bacillales</taxon>
        <taxon>Alicyclobacillaceae</taxon>
        <taxon>Tumebacillus</taxon>
    </lineage>
</organism>
<keyword evidence="6" id="KW-0808">Transferase</keyword>
<feature type="transmembrane region" description="Helical" evidence="14">
    <location>
        <begin position="130"/>
        <end position="151"/>
    </location>
</feature>
<dbReference type="InterPro" id="IPR004358">
    <property type="entry name" value="Sig_transdc_His_kin-like_C"/>
</dbReference>
<comment type="subcellular location">
    <subcellularLocation>
        <location evidence="2">Cell membrane</location>
        <topology evidence="2">Multi-pass membrane protein</topology>
    </subcellularLocation>
</comment>
<keyword evidence="17" id="KW-1185">Reference proteome</keyword>
<feature type="transmembrane region" description="Helical" evidence="14">
    <location>
        <begin position="171"/>
        <end position="190"/>
    </location>
</feature>
<evidence type="ECO:0000256" key="1">
    <source>
        <dbReference type="ARBA" id="ARBA00000085"/>
    </source>
</evidence>
<evidence type="ECO:0000256" key="6">
    <source>
        <dbReference type="ARBA" id="ARBA00022679"/>
    </source>
</evidence>
<keyword evidence="13 14" id="KW-0472">Membrane</keyword>
<protein>
    <recommendedName>
        <fullName evidence="3">histidine kinase</fullName>
        <ecNumber evidence="3">2.7.13.3</ecNumber>
    </recommendedName>
</protein>
<dbReference type="EC" id="2.7.13.3" evidence="3"/>
<feature type="transmembrane region" description="Helical" evidence="14">
    <location>
        <begin position="67"/>
        <end position="88"/>
    </location>
</feature>
<feature type="domain" description="Histidine kinase" evidence="15">
    <location>
        <begin position="218"/>
        <end position="423"/>
    </location>
</feature>
<dbReference type="RefSeq" id="WP_109685585.1">
    <property type="nucleotide sequence ID" value="NZ_QGGL01000001.1"/>
</dbReference>
<keyword evidence="11 14" id="KW-1133">Transmembrane helix</keyword>
<dbReference type="GO" id="GO:0000155">
    <property type="term" value="F:phosphorelay sensor kinase activity"/>
    <property type="evidence" value="ECO:0007669"/>
    <property type="project" value="InterPro"/>
</dbReference>
<evidence type="ECO:0000256" key="11">
    <source>
        <dbReference type="ARBA" id="ARBA00022989"/>
    </source>
</evidence>
<feature type="transmembrane region" description="Helical" evidence="14">
    <location>
        <begin position="100"/>
        <end position="118"/>
    </location>
</feature>
<dbReference type="CDD" id="cd00082">
    <property type="entry name" value="HisKA"/>
    <property type="match status" value="1"/>
</dbReference>
<evidence type="ECO:0000256" key="12">
    <source>
        <dbReference type="ARBA" id="ARBA00023012"/>
    </source>
</evidence>
<evidence type="ECO:0000256" key="8">
    <source>
        <dbReference type="ARBA" id="ARBA00022741"/>
    </source>
</evidence>
<evidence type="ECO:0000256" key="2">
    <source>
        <dbReference type="ARBA" id="ARBA00004651"/>
    </source>
</evidence>
<evidence type="ECO:0000256" key="4">
    <source>
        <dbReference type="ARBA" id="ARBA00022475"/>
    </source>
</evidence>
<dbReference type="Gene3D" id="1.10.287.130">
    <property type="match status" value="1"/>
</dbReference>
<dbReference type="InterPro" id="IPR011620">
    <property type="entry name" value="Sig_transdc_His_kinase_LytS_TM"/>
</dbReference>
<evidence type="ECO:0000313" key="17">
    <source>
        <dbReference type="Proteomes" id="UP000245634"/>
    </source>
</evidence>
<dbReference type="Pfam" id="PF07694">
    <property type="entry name" value="5TM-5TMR_LYT"/>
    <property type="match status" value="1"/>
</dbReference>
<dbReference type="EMBL" id="QGGL01000001">
    <property type="protein sequence ID" value="PWK16470.1"/>
    <property type="molecule type" value="Genomic_DNA"/>
</dbReference>
<dbReference type="AlphaFoldDB" id="A0A316E0X8"/>
<dbReference type="Pfam" id="PF00512">
    <property type="entry name" value="HisKA"/>
    <property type="match status" value="1"/>
</dbReference>
<keyword evidence="5" id="KW-0597">Phosphoprotein</keyword>
<reference evidence="16 17" key="1">
    <citation type="submission" date="2018-05" db="EMBL/GenBank/DDBJ databases">
        <title>Genomic Encyclopedia of Type Strains, Phase IV (KMG-IV): sequencing the most valuable type-strain genomes for metagenomic binning, comparative biology and taxonomic classification.</title>
        <authorList>
            <person name="Goeker M."/>
        </authorList>
    </citation>
    <scope>NUCLEOTIDE SEQUENCE [LARGE SCALE GENOMIC DNA]</scope>
    <source>
        <strain evidence="16 17">DSM 18773</strain>
    </source>
</reference>
<evidence type="ECO:0000259" key="15">
    <source>
        <dbReference type="PROSITE" id="PS50109"/>
    </source>
</evidence>
<keyword evidence="4" id="KW-1003">Cell membrane</keyword>
<accession>A0A316E0X8</accession>
<keyword evidence="7 14" id="KW-0812">Transmembrane</keyword>
<dbReference type="InterPro" id="IPR003661">
    <property type="entry name" value="HisK_dim/P_dom"/>
</dbReference>
<dbReference type="PROSITE" id="PS50109">
    <property type="entry name" value="HIS_KIN"/>
    <property type="match status" value="1"/>
</dbReference>
<dbReference type="InterPro" id="IPR003594">
    <property type="entry name" value="HATPase_dom"/>
</dbReference>
<feature type="transmembrane region" description="Helical" evidence="14">
    <location>
        <begin position="6"/>
        <end position="24"/>
    </location>
</feature>
<keyword evidence="9 16" id="KW-0418">Kinase</keyword>
<dbReference type="GO" id="GO:0071555">
    <property type="term" value="P:cell wall organization"/>
    <property type="evidence" value="ECO:0007669"/>
    <property type="project" value="InterPro"/>
</dbReference>
<comment type="caution">
    <text evidence="16">The sequence shown here is derived from an EMBL/GenBank/DDBJ whole genome shotgun (WGS) entry which is preliminary data.</text>
</comment>
<evidence type="ECO:0000313" key="16">
    <source>
        <dbReference type="EMBL" id="PWK16470.1"/>
    </source>
</evidence>
<keyword evidence="10" id="KW-0067">ATP-binding</keyword>
<keyword evidence="12" id="KW-0902">Two-component regulatory system</keyword>
<gene>
    <name evidence="16" type="ORF">C7459_101334</name>
</gene>
<keyword evidence="8" id="KW-0547">Nucleotide-binding</keyword>
<proteinExistence type="predicted"/>
<evidence type="ECO:0000256" key="14">
    <source>
        <dbReference type="SAM" id="Phobius"/>
    </source>
</evidence>
<dbReference type="Gene3D" id="3.30.565.10">
    <property type="entry name" value="Histidine kinase-like ATPase, C-terminal domain"/>
    <property type="match status" value="1"/>
</dbReference>
<dbReference type="SMART" id="SM00388">
    <property type="entry name" value="HisKA"/>
    <property type="match status" value="1"/>
</dbReference>
<evidence type="ECO:0000256" key="9">
    <source>
        <dbReference type="ARBA" id="ARBA00022777"/>
    </source>
</evidence>
<dbReference type="GO" id="GO:0005524">
    <property type="term" value="F:ATP binding"/>
    <property type="evidence" value="ECO:0007669"/>
    <property type="project" value="UniProtKB-KW"/>
</dbReference>
<dbReference type="OrthoDB" id="9815750at2"/>
<dbReference type="SMART" id="SM00387">
    <property type="entry name" value="HATPase_c"/>
    <property type="match status" value="1"/>
</dbReference>
<dbReference type="SUPFAM" id="SSF55874">
    <property type="entry name" value="ATPase domain of HSP90 chaperone/DNA topoisomerase II/histidine kinase"/>
    <property type="match status" value="1"/>
</dbReference>
<evidence type="ECO:0000256" key="10">
    <source>
        <dbReference type="ARBA" id="ARBA00022840"/>
    </source>
</evidence>
<dbReference type="InterPro" id="IPR036097">
    <property type="entry name" value="HisK_dim/P_sf"/>
</dbReference>
<evidence type="ECO:0000256" key="3">
    <source>
        <dbReference type="ARBA" id="ARBA00012438"/>
    </source>
</evidence>
<dbReference type="GO" id="GO:0005886">
    <property type="term" value="C:plasma membrane"/>
    <property type="evidence" value="ECO:0007669"/>
    <property type="project" value="UniProtKB-SubCell"/>
</dbReference>